<evidence type="ECO:0000313" key="1">
    <source>
        <dbReference type="EMBL" id="KDQ12558.1"/>
    </source>
</evidence>
<keyword evidence="2" id="KW-1185">Reference proteome</keyword>
<dbReference type="EMBL" id="KL198049">
    <property type="protein sequence ID" value="KDQ12558.1"/>
    <property type="molecule type" value="Genomic_DNA"/>
</dbReference>
<gene>
    <name evidence="1" type="ORF">BOTBODRAFT_56625</name>
</gene>
<dbReference type="Gene3D" id="2.80.10.50">
    <property type="match status" value="1"/>
</dbReference>
<reference evidence="2" key="1">
    <citation type="journal article" date="2014" name="Proc. Natl. Acad. Sci. U.S.A.">
        <title>Extensive sampling of basidiomycete genomes demonstrates inadequacy of the white-rot/brown-rot paradigm for wood decay fungi.</title>
        <authorList>
            <person name="Riley R."/>
            <person name="Salamov A.A."/>
            <person name="Brown D.W."/>
            <person name="Nagy L.G."/>
            <person name="Floudas D."/>
            <person name="Held B.W."/>
            <person name="Levasseur A."/>
            <person name="Lombard V."/>
            <person name="Morin E."/>
            <person name="Otillar R."/>
            <person name="Lindquist E.A."/>
            <person name="Sun H."/>
            <person name="LaButti K.M."/>
            <person name="Schmutz J."/>
            <person name="Jabbour D."/>
            <person name="Luo H."/>
            <person name="Baker S.E."/>
            <person name="Pisabarro A.G."/>
            <person name="Walton J.D."/>
            <person name="Blanchette R.A."/>
            <person name="Henrissat B."/>
            <person name="Martin F."/>
            <person name="Cullen D."/>
            <person name="Hibbett D.S."/>
            <person name="Grigoriev I.V."/>
        </authorList>
    </citation>
    <scope>NUCLEOTIDE SEQUENCE [LARGE SCALE GENOMIC DNA]</scope>
    <source>
        <strain evidence="2">FD-172 SS1</strain>
    </source>
</reference>
<proteinExistence type="predicted"/>
<evidence type="ECO:0000313" key="2">
    <source>
        <dbReference type="Proteomes" id="UP000027195"/>
    </source>
</evidence>
<sequence>MPLVLTPGKYAISSSFGDNLVSFRGGTHDDSPAFLLSPSEGKAEWIVDVSPDNKVTLKNTAGYYLGVNTELCDGAPAAASASPFQWEIEPSQDNTFTLSIQGEEGETLYFSPSRLLFHPPRTSARRDSRAGKGRYWTFRQLPGTV</sequence>
<dbReference type="HOGENOM" id="CLU_1786538_0_0_1"/>
<evidence type="ECO:0008006" key="3">
    <source>
        <dbReference type="Google" id="ProtNLM"/>
    </source>
</evidence>
<accession>A0A067M9V4</accession>
<protein>
    <recommendedName>
        <fullName evidence="3">Ricin B lectin domain-containing protein</fullName>
    </recommendedName>
</protein>
<dbReference type="AlphaFoldDB" id="A0A067M9V4"/>
<organism evidence="1 2">
    <name type="scientific">Botryobasidium botryosum (strain FD-172 SS1)</name>
    <dbReference type="NCBI Taxonomy" id="930990"/>
    <lineage>
        <taxon>Eukaryota</taxon>
        <taxon>Fungi</taxon>
        <taxon>Dikarya</taxon>
        <taxon>Basidiomycota</taxon>
        <taxon>Agaricomycotina</taxon>
        <taxon>Agaricomycetes</taxon>
        <taxon>Cantharellales</taxon>
        <taxon>Botryobasidiaceae</taxon>
        <taxon>Botryobasidium</taxon>
    </lineage>
</organism>
<dbReference type="Proteomes" id="UP000027195">
    <property type="component" value="Unassembled WGS sequence"/>
</dbReference>
<dbReference type="InParanoid" id="A0A067M9V4"/>
<name>A0A067M9V4_BOTB1</name>